<comment type="caution">
    <text evidence="2">The sequence shown here is derived from an EMBL/GenBank/DDBJ whole genome shotgun (WGS) entry which is preliminary data.</text>
</comment>
<dbReference type="AlphaFoldDB" id="A0AAN8WTP8"/>
<keyword evidence="3" id="KW-1185">Reference proteome</keyword>
<feature type="compositionally biased region" description="Basic and acidic residues" evidence="1">
    <location>
        <begin position="1"/>
        <end position="10"/>
    </location>
</feature>
<proteinExistence type="predicted"/>
<evidence type="ECO:0000313" key="3">
    <source>
        <dbReference type="Proteomes" id="UP001381693"/>
    </source>
</evidence>
<protein>
    <submittedName>
        <fullName evidence="2">Uncharacterized protein</fullName>
    </submittedName>
</protein>
<sequence length="255" mass="29473">MDFETKESRRSSRKTRKTSELTLMPWEKRHQHTMEKFLAKDPKTPLAMTFSASPGKTDPRDIFRDIALQTPLSEATVPEDVCRMEPLFREGCAVDIRKKRKRTTVTTPPKNKLDGNLLCSSSDSRKTHIVCHHPLVPHKSPKTRTSNAKQPTSIVSDNYFGKNLDVLDAATTIPFRSASKYQLDDVLEYKKMDKRKQLWNRIDEYVCNTENWIDNKAMCMLLYGDFFSNGGQRFEYMGRCVHLPHILYEAHVCLA</sequence>
<evidence type="ECO:0000256" key="1">
    <source>
        <dbReference type="SAM" id="MobiDB-lite"/>
    </source>
</evidence>
<name>A0AAN8WTP8_HALRR</name>
<reference evidence="2 3" key="1">
    <citation type="submission" date="2023-11" db="EMBL/GenBank/DDBJ databases">
        <title>Halocaridina rubra genome assembly.</title>
        <authorList>
            <person name="Smith C."/>
        </authorList>
    </citation>
    <scope>NUCLEOTIDE SEQUENCE [LARGE SCALE GENOMIC DNA]</scope>
    <source>
        <strain evidence="2">EP-1</strain>
        <tissue evidence="2">Whole</tissue>
    </source>
</reference>
<dbReference type="EMBL" id="JAXCGZ010018894">
    <property type="protein sequence ID" value="KAK7067244.1"/>
    <property type="molecule type" value="Genomic_DNA"/>
</dbReference>
<evidence type="ECO:0000313" key="2">
    <source>
        <dbReference type="EMBL" id="KAK7067244.1"/>
    </source>
</evidence>
<feature type="region of interest" description="Disordered" evidence="1">
    <location>
        <begin position="1"/>
        <end position="21"/>
    </location>
</feature>
<gene>
    <name evidence="2" type="ORF">SK128_009626</name>
</gene>
<dbReference type="Proteomes" id="UP001381693">
    <property type="component" value="Unassembled WGS sequence"/>
</dbReference>
<accession>A0AAN8WTP8</accession>
<organism evidence="2 3">
    <name type="scientific">Halocaridina rubra</name>
    <name type="common">Hawaiian red shrimp</name>
    <dbReference type="NCBI Taxonomy" id="373956"/>
    <lineage>
        <taxon>Eukaryota</taxon>
        <taxon>Metazoa</taxon>
        <taxon>Ecdysozoa</taxon>
        <taxon>Arthropoda</taxon>
        <taxon>Crustacea</taxon>
        <taxon>Multicrustacea</taxon>
        <taxon>Malacostraca</taxon>
        <taxon>Eumalacostraca</taxon>
        <taxon>Eucarida</taxon>
        <taxon>Decapoda</taxon>
        <taxon>Pleocyemata</taxon>
        <taxon>Caridea</taxon>
        <taxon>Atyoidea</taxon>
        <taxon>Atyidae</taxon>
        <taxon>Halocaridina</taxon>
    </lineage>
</organism>